<dbReference type="RefSeq" id="WP_220662732.1">
    <property type="nucleotide sequence ID" value="NZ_CP069370.1"/>
</dbReference>
<evidence type="ECO:0008006" key="4">
    <source>
        <dbReference type="Google" id="ProtNLM"/>
    </source>
</evidence>
<feature type="region of interest" description="Disordered" evidence="1">
    <location>
        <begin position="1"/>
        <end position="35"/>
    </location>
</feature>
<dbReference type="Proteomes" id="UP000826300">
    <property type="component" value="Chromosome"/>
</dbReference>
<dbReference type="KEGG" id="nsm:JO391_03035"/>
<name>A0A8G1EEF3_9RHOB</name>
<sequence>MSLLSRLFGGKSESREPSAAAGSTEDHKGFLITPKPIREGGQYRVSALIEKDGRKHDLIRADTMASLEEATSLSLSKARQMIDEQGEGLFG</sequence>
<gene>
    <name evidence="2" type="ORF">JO391_03035</name>
</gene>
<dbReference type="AlphaFoldDB" id="A0A8G1EEF3"/>
<reference evidence="2" key="1">
    <citation type="submission" date="2021-02" db="EMBL/GenBank/DDBJ databases">
        <title>Rhodobacter shimadae sp. nov., an aerobic anoxygenic phototrophic bacterium isolated from a hot spring.</title>
        <authorList>
            <person name="Muramatsu S."/>
            <person name="Haruta S."/>
            <person name="Hirose S."/>
            <person name="Hanada S."/>
        </authorList>
    </citation>
    <scope>NUCLEOTIDE SEQUENCE</scope>
    <source>
        <strain evidence="2">N10</strain>
    </source>
</reference>
<proteinExistence type="predicted"/>
<keyword evidence="3" id="KW-1185">Reference proteome</keyword>
<dbReference type="InterPro" id="IPR018772">
    <property type="entry name" value="Transcription_activator_HlyU"/>
</dbReference>
<dbReference type="Pfam" id="PF10115">
    <property type="entry name" value="HlyU"/>
    <property type="match status" value="1"/>
</dbReference>
<protein>
    <recommendedName>
        <fullName evidence="4">Transcriptional activator HlyU</fullName>
    </recommendedName>
</protein>
<dbReference type="EMBL" id="CP069370">
    <property type="protein sequence ID" value="QYZ70514.1"/>
    <property type="molecule type" value="Genomic_DNA"/>
</dbReference>
<evidence type="ECO:0000313" key="3">
    <source>
        <dbReference type="Proteomes" id="UP000826300"/>
    </source>
</evidence>
<accession>A0A8G1EEF3</accession>
<evidence type="ECO:0000313" key="2">
    <source>
        <dbReference type="EMBL" id="QYZ70514.1"/>
    </source>
</evidence>
<evidence type="ECO:0000256" key="1">
    <source>
        <dbReference type="SAM" id="MobiDB-lite"/>
    </source>
</evidence>
<organism evidence="2 3">
    <name type="scientific">Neotabrizicola shimadae</name>
    <dbReference type="NCBI Taxonomy" id="2807096"/>
    <lineage>
        <taxon>Bacteria</taxon>
        <taxon>Pseudomonadati</taxon>
        <taxon>Pseudomonadota</taxon>
        <taxon>Alphaproteobacteria</taxon>
        <taxon>Rhodobacterales</taxon>
        <taxon>Paracoccaceae</taxon>
        <taxon>Neotabrizicola</taxon>
    </lineage>
</organism>